<evidence type="ECO:0000259" key="5">
    <source>
        <dbReference type="PROSITE" id="PS50931"/>
    </source>
</evidence>
<feature type="domain" description="HTH lysR-type" evidence="5">
    <location>
        <begin position="11"/>
        <end position="68"/>
    </location>
</feature>
<dbReference type="InterPro" id="IPR036388">
    <property type="entry name" value="WH-like_DNA-bd_sf"/>
</dbReference>
<name>A0A2W5QQ20_VARPD</name>
<dbReference type="PRINTS" id="PR00039">
    <property type="entry name" value="HTHLYSR"/>
</dbReference>
<dbReference type="SUPFAM" id="SSF46785">
    <property type="entry name" value="Winged helix' DNA-binding domain"/>
    <property type="match status" value="1"/>
</dbReference>
<organism evidence="6 7">
    <name type="scientific">Variovorax paradoxus</name>
    <dbReference type="NCBI Taxonomy" id="34073"/>
    <lineage>
        <taxon>Bacteria</taxon>
        <taxon>Pseudomonadati</taxon>
        <taxon>Pseudomonadota</taxon>
        <taxon>Betaproteobacteria</taxon>
        <taxon>Burkholderiales</taxon>
        <taxon>Comamonadaceae</taxon>
        <taxon>Variovorax</taxon>
    </lineage>
</organism>
<comment type="caution">
    <text evidence="6">The sequence shown here is derived from an EMBL/GenBank/DDBJ whole genome shotgun (WGS) entry which is preliminary data.</text>
</comment>
<keyword evidence="2" id="KW-0805">Transcription regulation</keyword>
<evidence type="ECO:0000256" key="2">
    <source>
        <dbReference type="ARBA" id="ARBA00023015"/>
    </source>
</evidence>
<proteinExistence type="inferred from homology"/>
<evidence type="ECO:0000313" key="7">
    <source>
        <dbReference type="Proteomes" id="UP000249135"/>
    </source>
</evidence>
<dbReference type="GO" id="GO:0003700">
    <property type="term" value="F:DNA-binding transcription factor activity"/>
    <property type="evidence" value="ECO:0007669"/>
    <property type="project" value="InterPro"/>
</dbReference>
<dbReference type="Gene3D" id="3.40.190.10">
    <property type="entry name" value="Periplasmic binding protein-like II"/>
    <property type="match status" value="2"/>
</dbReference>
<gene>
    <name evidence="6" type="ORF">DI563_00395</name>
</gene>
<dbReference type="InterPro" id="IPR000847">
    <property type="entry name" value="LysR_HTH_N"/>
</dbReference>
<sequence>MNFERYARSSLKTRHLKLIDSLARHGSIGAVAKVMFVTQPAVSKALAELEEGIGIRLFERTAGGVVPTPAGACLVSYARRILGEIDRAGDALAAISDGVSETVVVGVMPGPARSMMAQCLSRVRSLAPHIRLVVREAPMPALLSLLQQGKIDLAIGAVMDSSLPAHAWLETLYEDTIVVCASPAFKPARRRSDLWAGLSTMEWILPPRQNLLRSTFDEYLERRALGPFRAVVETASVDVTTGLLGLSTAATVVPRRLAEHCQRAGLLRILFELEDVGMPVSICASREPGPAAAIVVGAAKSASQGAVREVRDG</sequence>
<dbReference type="AlphaFoldDB" id="A0A2W5QQ20"/>
<evidence type="ECO:0000313" key="6">
    <source>
        <dbReference type="EMBL" id="PZQ78469.1"/>
    </source>
</evidence>
<keyword evidence="3" id="KW-0238">DNA-binding</keyword>
<reference evidence="6 7" key="1">
    <citation type="submission" date="2017-08" db="EMBL/GenBank/DDBJ databases">
        <title>Infants hospitalized years apart are colonized by the same room-sourced microbial strains.</title>
        <authorList>
            <person name="Brooks B."/>
            <person name="Olm M.R."/>
            <person name="Firek B.A."/>
            <person name="Baker R."/>
            <person name="Thomas B.C."/>
            <person name="Morowitz M.J."/>
            <person name="Banfield J.F."/>
        </authorList>
    </citation>
    <scope>NUCLEOTIDE SEQUENCE [LARGE SCALE GENOMIC DNA]</scope>
    <source>
        <strain evidence="6">S2_005_003_R2_41</strain>
    </source>
</reference>
<dbReference type="InterPro" id="IPR050950">
    <property type="entry name" value="HTH-type_LysR_regulators"/>
</dbReference>
<protein>
    <recommendedName>
        <fullName evidence="5">HTH lysR-type domain-containing protein</fullName>
    </recommendedName>
</protein>
<dbReference type="InterPro" id="IPR005119">
    <property type="entry name" value="LysR_subst-bd"/>
</dbReference>
<evidence type="ECO:0000256" key="4">
    <source>
        <dbReference type="ARBA" id="ARBA00023163"/>
    </source>
</evidence>
<dbReference type="PANTHER" id="PTHR30419">
    <property type="entry name" value="HTH-TYPE TRANSCRIPTIONAL REGULATOR YBHD"/>
    <property type="match status" value="1"/>
</dbReference>
<dbReference type="PROSITE" id="PS50931">
    <property type="entry name" value="HTH_LYSR"/>
    <property type="match status" value="1"/>
</dbReference>
<dbReference type="PANTHER" id="PTHR30419:SF8">
    <property type="entry name" value="NITROGEN ASSIMILATION TRANSCRIPTIONAL ACTIVATOR-RELATED"/>
    <property type="match status" value="1"/>
</dbReference>
<dbReference type="GO" id="GO:0005829">
    <property type="term" value="C:cytosol"/>
    <property type="evidence" value="ECO:0007669"/>
    <property type="project" value="TreeGrafter"/>
</dbReference>
<accession>A0A2W5QQ20</accession>
<dbReference type="Pfam" id="PF00126">
    <property type="entry name" value="HTH_1"/>
    <property type="match status" value="1"/>
</dbReference>
<evidence type="ECO:0000256" key="3">
    <source>
        <dbReference type="ARBA" id="ARBA00023125"/>
    </source>
</evidence>
<dbReference type="Proteomes" id="UP000249135">
    <property type="component" value="Unassembled WGS sequence"/>
</dbReference>
<dbReference type="EMBL" id="QFPP01000001">
    <property type="protein sequence ID" value="PZQ78469.1"/>
    <property type="molecule type" value="Genomic_DNA"/>
</dbReference>
<keyword evidence="4" id="KW-0804">Transcription</keyword>
<dbReference type="SUPFAM" id="SSF53850">
    <property type="entry name" value="Periplasmic binding protein-like II"/>
    <property type="match status" value="1"/>
</dbReference>
<evidence type="ECO:0000256" key="1">
    <source>
        <dbReference type="ARBA" id="ARBA00009437"/>
    </source>
</evidence>
<dbReference type="InterPro" id="IPR036390">
    <property type="entry name" value="WH_DNA-bd_sf"/>
</dbReference>
<dbReference type="GO" id="GO:0003677">
    <property type="term" value="F:DNA binding"/>
    <property type="evidence" value="ECO:0007669"/>
    <property type="project" value="UniProtKB-KW"/>
</dbReference>
<dbReference type="Pfam" id="PF03466">
    <property type="entry name" value="LysR_substrate"/>
    <property type="match status" value="1"/>
</dbReference>
<comment type="similarity">
    <text evidence="1">Belongs to the LysR transcriptional regulatory family.</text>
</comment>
<dbReference type="Gene3D" id="1.10.10.10">
    <property type="entry name" value="Winged helix-like DNA-binding domain superfamily/Winged helix DNA-binding domain"/>
    <property type="match status" value="1"/>
</dbReference>